<protein>
    <recommendedName>
        <fullName evidence="3">Sigma factor G inhibitor Gin</fullName>
    </recommendedName>
</protein>
<evidence type="ECO:0000313" key="1">
    <source>
        <dbReference type="EMBL" id="GGD28385.1"/>
    </source>
</evidence>
<keyword evidence="2" id="KW-1185">Reference proteome</keyword>
<evidence type="ECO:0000313" key="2">
    <source>
        <dbReference type="Proteomes" id="UP000642571"/>
    </source>
</evidence>
<reference evidence="2" key="1">
    <citation type="journal article" date="2019" name="Int. J. Syst. Evol. Microbiol.">
        <title>The Global Catalogue of Microorganisms (GCM) 10K type strain sequencing project: providing services to taxonomists for standard genome sequencing and annotation.</title>
        <authorList>
            <consortium name="The Broad Institute Genomics Platform"/>
            <consortium name="The Broad Institute Genome Sequencing Center for Infectious Disease"/>
            <person name="Wu L."/>
            <person name="Ma J."/>
        </authorList>
    </citation>
    <scope>NUCLEOTIDE SEQUENCE [LARGE SCALE GENOMIC DNA]</scope>
    <source>
        <strain evidence="2">CGMCC 1.15353</strain>
    </source>
</reference>
<sequence>MREEQLIYETCGVCDCKRKHGIHLYNLFICRDCEKEIIQTAPEDQQYHYFLKKLKNITQTKQFS</sequence>
<dbReference type="EMBL" id="BMIN01000026">
    <property type="protein sequence ID" value="GGD28385.1"/>
    <property type="molecule type" value="Genomic_DNA"/>
</dbReference>
<dbReference type="Proteomes" id="UP000642571">
    <property type="component" value="Unassembled WGS sequence"/>
</dbReference>
<name>A0ABQ1QHZ5_9BACI</name>
<dbReference type="Pfam" id="PF10764">
    <property type="entry name" value="Gin"/>
    <property type="match status" value="1"/>
</dbReference>
<gene>
    <name evidence="1" type="ORF">GCM10011389_39930</name>
</gene>
<organism evidence="1 2">
    <name type="scientific">Pontibacillus salipaludis</name>
    <dbReference type="NCBI Taxonomy" id="1697394"/>
    <lineage>
        <taxon>Bacteria</taxon>
        <taxon>Bacillati</taxon>
        <taxon>Bacillota</taxon>
        <taxon>Bacilli</taxon>
        <taxon>Bacillales</taxon>
        <taxon>Bacillaceae</taxon>
        <taxon>Pontibacillus</taxon>
    </lineage>
</organism>
<proteinExistence type="predicted"/>
<comment type="caution">
    <text evidence="1">The sequence shown here is derived from an EMBL/GenBank/DDBJ whole genome shotgun (WGS) entry which is preliminary data.</text>
</comment>
<accession>A0ABQ1QHZ5</accession>
<dbReference type="InterPro" id="IPR019700">
    <property type="entry name" value="Sigma-G_inhibitor_Gin"/>
</dbReference>
<evidence type="ECO:0008006" key="3">
    <source>
        <dbReference type="Google" id="ProtNLM"/>
    </source>
</evidence>